<dbReference type="OrthoDB" id="1433856at2759"/>
<protein>
    <recommendedName>
        <fullName evidence="3">AAA ATPase AAA+ lid domain-containing protein</fullName>
    </recommendedName>
</protein>
<dbReference type="Pfam" id="PF17862">
    <property type="entry name" value="AAA_lid_3"/>
    <property type="match status" value="1"/>
</dbReference>
<evidence type="ECO:0000256" key="1">
    <source>
        <dbReference type="ARBA" id="ARBA00022741"/>
    </source>
</evidence>
<keyword evidence="1" id="KW-0547">Nucleotide-binding</keyword>
<evidence type="ECO:0000259" key="3">
    <source>
        <dbReference type="Pfam" id="PF17862"/>
    </source>
</evidence>
<proteinExistence type="predicted"/>
<accession>A0A0R0H540</accession>
<gene>
    <name evidence="4" type="ORF">GLYMA_12G137400</name>
</gene>
<keyword evidence="6" id="KW-1185">Reference proteome</keyword>
<dbReference type="SUPFAM" id="SSF52540">
    <property type="entry name" value="P-loop containing nucleoside triphosphate hydrolases"/>
    <property type="match status" value="1"/>
</dbReference>
<dbReference type="SMR" id="A0A0R0H540"/>
<reference evidence="4 5" key="1">
    <citation type="journal article" date="2010" name="Nature">
        <title>Genome sequence of the palaeopolyploid soybean.</title>
        <authorList>
            <person name="Schmutz J."/>
            <person name="Cannon S.B."/>
            <person name="Schlueter J."/>
            <person name="Ma J."/>
            <person name="Mitros T."/>
            <person name="Nelson W."/>
            <person name="Hyten D.L."/>
            <person name="Song Q."/>
            <person name="Thelen J.J."/>
            <person name="Cheng J."/>
            <person name="Xu D."/>
            <person name="Hellsten U."/>
            <person name="May G.D."/>
            <person name="Yu Y."/>
            <person name="Sakurai T."/>
            <person name="Umezawa T."/>
            <person name="Bhattacharyya M.K."/>
            <person name="Sandhu D."/>
            <person name="Valliyodan B."/>
            <person name="Lindquist E."/>
            <person name="Peto M."/>
            <person name="Grant D."/>
            <person name="Shu S."/>
            <person name="Goodstein D."/>
            <person name="Barry K."/>
            <person name="Futrell-Griggs M."/>
            <person name="Abernathy B."/>
            <person name="Du J."/>
            <person name="Tian Z."/>
            <person name="Zhu L."/>
            <person name="Gill N."/>
            <person name="Joshi T."/>
            <person name="Libault M."/>
            <person name="Sethuraman A."/>
            <person name="Zhang X.-C."/>
            <person name="Shinozaki K."/>
            <person name="Nguyen H.T."/>
            <person name="Wing R.A."/>
            <person name="Cregan P."/>
            <person name="Specht J."/>
            <person name="Grimwood J."/>
            <person name="Rokhsar D."/>
            <person name="Stacey G."/>
            <person name="Shoemaker R.C."/>
            <person name="Jackson S.A."/>
        </authorList>
    </citation>
    <scope>NUCLEOTIDE SEQUENCE [LARGE SCALE GENOMIC DNA]</scope>
    <source>
        <strain evidence="5">cv. Williams 82</strain>
        <tissue evidence="4">Callus</tissue>
    </source>
</reference>
<dbReference type="Gramene" id="KRH25902">
    <property type="protein sequence ID" value="KRH25902"/>
    <property type="gene ID" value="GLYMA_12G137400"/>
</dbReference>
<organism evidence="4">
    <name type="scientific">Glycine max</name>
    <name type="common">Soybean</name>
    <name type="synonym">Glycine hispida</name>
    <dbReference type="NCBI Taxonomy" id="3847"/>
    <lineage>
        <taxon>Eukaryota</taxon>
        <taxon>Viridiplantae</taxon>
        <taxon>Streptophyta</taxon>
        <taxon>Embryophyta</taxon>
        <taxon>Tracheophyta</taxon>
        <taxon>Spermatophyta</taxon>
        <taxon>Magnoliopsida</taxon>
        <taxon>eudicotyledons</taxon>
        <taxon>Gunneridae</taxon>
        <taxon>Pentapetalae</taxon>
        <taxon>rosids</taxon>
        <taxon>fabids</taxon>
        <taxon>Fabales</taxon>
        <taxon>Fabaceae</taxon>
        <taxon>Papilionoideae</taxon>
        <taxon>50 kb inversion clade</taxon>
        <taxon>NPAAA clade</taxon>
        <taxon>indigoferoid/millettioid clade</taxon>
        <taxon>Phaseoleae</taxon>
        <taxon>Glycine</taxon>
        <taxon>Glycine subgen. Soja</taxon>
    </lineage>
</organism>
<dbReference type="InterPro" id="IPR041569">
    <property type="entry name" value="AAA_lid_3"/>
</dbReference>
<dbReference type="PANTHER" id="PTHR45644:SF85">
    <property type="entry name" value="P-LOOP CONTAINING NUCLEOSIDE TRIPHOSPHATE HYDROLASES SUPERFAMILY PROTEIN"/>
    <property type="match status" value="1"/>
</dbReference>
<dbReference type="PANTHER" id="PTHR45644">
    <property type="entry name" value="AAA ATPASE, PUTATIVE (AFU_ORTHOLOGUE AFUA_2G12920)-RELATED-RELATED"/>
    <property type="match status" value="1"/>
</dbReference>
<evidence type="ECO:0000256" key="2">
    <source>
        <dbReference type="ARBA" id="ARBA00022840"/>
    </source>
</evidence>
<keyword evidence="2" id="KW-0067">ATP-binding</keyword>
<evidence type="ECO:0000313" key="4">
    <source>
        <dbReference type="EMBL" id="KRH25902.1"/>
    </source>
</evidence>
<evidence type="ECO:0000313" key="5">
    <source>
        <dbReference type="EnsemblPlants" id="KRH25902"/>
    </source>
</evidence>
<dbReference type="EMBL" id="CM000845">
    <property type="protein sequence ID" value="KRH25902.1"/>
    <property type="molecule type" value="Genomic_DNA"/>
</dbReference>
<reference evidence="5" key="2">
    <citation type="submission" date="2018-02" db="UniProtKB">
        <authorList>
            <consortium name="EnsemblPlants"/>
        </authorList>
    </citation>
    <scope>IDENTIFICATION</scope>
    <source>
        <strain evidence="5">Williams 82</strain>
    </source>
</reference>
<dbReference type="Proteomes" id="UP000008827">
    <property type="component" value="Chromosome 12"/>
</dbReference>
<dbReference type="InterPro" id="IPR051701">
    <property type="entry name" value="Mito_OM_Translocase_MSP1"/>
</dbReference>
<feature type="domain" description="AAA ATPase AAA+ lid" evidence="3">
    <location>
        <begin position="27"/>
        <end position="59"/>
    </location>
</feature>
<sequence length="60" mass="6828">MVGLPSLENREKILRNLLAKEKVDNEVEFKELATMTEGYTGSDLKNLCTNATYRPVKELI</sequence>
<name>A0A0R0H540_SOYBN</name>
<evidence type="ECO:0000313" key="6">
    <source>
        <dbReference type="Proteomes" id="UP000008827"/>
    </source>
</evidence>
<dbReference type="STRING" id="3847.A0A0R0H540"/>
<dbReference type="Gene3D" id="1.10.8.60">
    <property type="match status" value="1"/>
</dbReference>
<reference evidence="4" key="3">
    <citation type="submission" date="2018-07" db="EMBL/GenBank/DDBJ databases">
        <title>WGS assembly of Glycine max.</title>
        <authorList>
            <person name="Schmutz J."/>
            <person name="Cannon S."/>
            <person name="Schlueter J."/>
            <person name="Ma J."/>
            <person name="Mitros T."/>
            <person name="Nelson W."/>
            <person name="Hyten D."/>
            <person name="Song Q."/>
            <person name="Thelen J."/>
            <person name="Cheng J."/>
            <person name="Xu D."/>
            <person name="Hellsten U."/>
            <person name="May G."/>
            <person name="Yu Y."/>
            <person name="Sakurai T."/>
            <person name="Umezawa T."/>
            <person name="Bhattacharyya M."/>
            <person name="Sandhu D."/>
            <person name="Valliyodan B."/>
            <person name="Lindquist E."/>
            <person name="Peto M."/>
            <person name="Grant D."/>
            <person name="Shu S."/>
            <person name="Goodstein D."/>
            <person name="Barry K."/>
            <person name="Futrell-Griggs M."/>
            <person name="Abernathy B."/>
            <person name="Du J."/>
            <person name="Tian Z."/>
            <person name="Zhu L."/>
            <person name="Gill N."/>
            <person name="Joshi T."/>
            <person name="Libault M."/>
            <person name="Sethuraman A."/>
            <person name="Zhang X."/>
            <person name="Shinozaki K."/>
            <person name="Nguyen H."/>
            <person name="Wing R."/>
            <person name="Cregan P."/>
            <person name="Specht J."/>
            <person name="Grimwood J."/>
            <person name="Rokhsar D."/>
            <person name="Stacey G."/>
            <person name="Shoemaker R."/>
            <person name="Jackson S."/>
        </authorList>
    </citation>
    <scope>NUCLEOTIDE SEQUENCE</scope>
    <source>
        <tissue evidence="4">Callus</tissue>
    </source>
</reference>
<dbReference type="EnsemblPlants" id="KRH25902">
    <property type="protein sequence ID" value="KRH25902"/>
    <property type="gene ID" value="GLYMA_12G137400"/>
</dbReference>
<dbReference type="GO" id="GO:0005524">
    <property type="term" value="F:ATP binding"/>
    <property type="evidence" value="ECO:0007669"/>
    <property type="project" value="UniProtKB-KW"/>
</dbReference>
<dbReference type="InterPro" id="IPR027417">
    <property type="entry name" value="P-loop_NTPase"/>
</dbReference>
<dbReference type="InParanoid" id="A0A0R0H540"/>
<dbReference type="PaxDb" id="3847-GLYMA19G27420.1"/>
<dbReference type="AlphaFoldDB" id="A0A0R0H540"/>